<comment type="caution">
    <text evidence="1">The sequence shown here is derived from an EMBL/GenBank/DDBJ whole genome shotgun (WGS) entry which is preliminary data.</text>
</comment>
<dbReference type="EMBL" id="JBFOLJ010000001">
    <property type="protein sequence ID" value="KAL2555332.1"/>
    <property type="molecule type" value="Genomic_DNA"/>
</dbReference>
<proteinExistence type="predicted"/>
<dbReference type="Proteomes" id="UP001604277">
    <property type="component" value="Unassembled WGS sequence"/>
</dbReference>
<dbReference type="Gene3D" id="1.10.8.60">
    <property type="match status" value="1"/>
</dbReference>
<keyword evidence="2" id="KW-1185">Reference proteome</keyword>
<organism evidence="1 2">
    <name type="scientific">Forsythia ovata</name>
    <dbReference type="NCBI Taxonomy" id="205694"/>
    <lineage>
        <taxon>Eukaryota</taxon>
        <taxon>Viridiplantae</taxon>
        <taxon>Streptophyta</taxon>
        <taxon>Embryophyta</taxon>
        <taxon>Tracheophyta</taxon>
        <taxon>Spermatophyta</taxon>
        <taxon>Magnoliopsida</taxon>
        <taxon>eudicotyledons</taxon>
        <taxon>Gunneridae</taxon>
        <taxon>Pentapetalae</taxon>
        <taxon>asterids</taxon>
        <taxon>lamiids</taxon>
        <taxon>Lamiales</taxon>
        <taxon>Oleaceae</taxon>
        <taxon>Forsythieae</taxon>
        <taxon>Forsythia</taxon>
    </lineage>
</organism>
<reference evidence="2" key="1">
    <citation type="submission" date="2024-07" db="EMBL/GenBank/DDBJ databases">
        <title>Two chromosome-level genome assemblies of Korean endemic species Abeliophyllum distichum and Forsythia ovata (Oleaceae).</title>
        <authorList>
            <person name="Jang H."/>
        </authorList>
    </citation>
    <scope>NUCLEOTIDE SEQUENCE [LARGE SCALE GENOMIC DNA]</scope>
</reference>
<protein>
    <submittedName>
        <fullName evidence="1">DNA polymerase epsilon subunit B2</fullName>
    </submittedName>
</protein>
<dbReference type="GO" id="GO:0005694">
    <property type="term" value="C:chromosome"/>
    <property type="evidence" value="ECO:0007669"/>
    <property type="project" value="UniProtKB-ARBA"/>
</dbReference>
<accession>A0ABD1X0M3</accession>
<dbReference type="PANTHER" id="PTHR12708:SF0">
    <property type="entry name" value="DNA POLYMERASE EPSILON SUBUNIT 2"/>
    <property type="match status" value="1"/>
</dbReference>
<dbReference type="PANTHER" id="PTHR12708">
    <property type="entry name" value="DNA POLYMERASE EPSILON SUBUNIT B"/>
    <property type="match status" value="1"/>
</dbReference>
<evidence type="ECO:0000313" key="2">
    <source>
        <dbReference type="Proteomes" id="UP001604277"/>
    </source>
</evidence>
<dbReference type="AlphaFoldDB" id="A0ABD1X0M3"/>
<gene>
    <name evidence="1" type="ORF">Fot_00071</name>
</gene>
<name>A0ABD1X0M3_9LAMI</name>
<sequence length="247" mass="27810">MSGAMRNKVQRKFKMRGYTLKVEALSEILSFVSRFPEAEDEALDLLLDELHHRSLKSSILDKESVHQVVSFFLEAEAAVEESPTSSGYDSAASALRIIDAFHFPKFRHDPIKKIFHEITTGFFSENTIVLAEGEMLLTGVFQVKTCGFPQLEDREKSLALFSGIDFFGGGSLTKEETLRLADLDTGAVKDMFVVLSDVWLDNEEVLRQRCLHDLIASSYISTQLEFVLLLSLASKVIRICSGTYLWE</sequence>
<evidence type="ECO:0000313" key="1">
    <source>
        <dbReference type="EMBL" id="KAL2555332.1"/>
    </source>
</evidence>
<dbReference type="InterPro" id="IPR016266">
    <property type="entry name" value="POLE2"/>
</dbReference>
<dbReference type="GO" id="GO:0031981">
    <property type="term" value="C:nuclear lumen"/>
    <property type="evidence" value="ECO:0007669"/>
    <property type="project" value="UniProtKB-ARBA"/>
</dbReference>